<evidence type="ECO:0000313" key="2">
    <source>
        <dbReference type="EMBL" id="PKU22735.1"/>
    </source>
</evidence>
<dbReference type="AlphaFoldDB" id="A0A2N3PQQ0"/>
<evidence type="ECO:0000313" key="3">
    <source>
        <dbReference type="Proteomes" id="UP000233293"/>
    </source>
</evidence>
<name>A0A2N3PQQ0_9PROT</name>
<sequence>MWRFQMKRILFSIVTASALLMGVGVAFAQTTTTTSTSIWTTDQGHQIREYSTIQKFNSFSDPNLTPTIGTTLPGTVTLYPLPDAIQIPEPERYSYTIINNQPVVVESTTRKVVHTWN</sequence>
<dbReference type="Proteomes" id="UP000233293">
    <property type="component" value="Unassembled WGS sequence"/>
</dbReference>
<protein>
    <recommendedName>
        <fullName evidence="4">DUF1236 domain-containing protein</fullName>
    </recommendedName>
</protein>
<evidence type="ECO:0008006" key="4">
    <source>
        <dbReference type="Google" id="ProtNLM"/>
    </source>
</evidence>
<proteinExistence type="predicted"/>
<keyword evidence="1" id="KW-0732">Signal</keyword>
<dbReference type="Pfam" id="PF06823">
    <property type="entry name" value="DUF1236"/>
    <property type="match status" value="1"/>
</dbReference>
<feature type="chain" id="PRO_5014645556" description="DUF1236 domain-containing protein" evidence="1">
    <location>
        <begin position="29"/>
        <end position="117"/>
    </location>
</feature>
<reference evidence="3" key="1">
    <citation type="submission" date="2017-12" db="EMBL/GenBank/DDBJ databases">
        <title>Draft genome sequence of Telmatospirillum siberiense 26-4b1T, an acidotolerant peatland alphaproteobacterium potentially involved in sulfur cycling.</title>
        <authorList>
            <person name="Hausmann B."/>
            <person name="Pjevac P."/>
            <person name="Schreck K."/>
            <person name="Herbold C.W."/>
            <person name="Daims H."/>
            <person name="Wagner M."/>
            <person name="Pester M."/>
            <person name="Loy A."/>
        </authorList>
    </citation>
    <scope>NUCLEOTIDE SEQUENCE [LARGE SCALE GENOMIC DNA]</scope>
    <source>
        <strain evidence="3">26-4b1</strain>
    </source>
</reference>
<feature type="signal peptide" evidence="1">
    <location>
        <begin position="1"/>
        <end position="28"/>
    </location>
</feature>
<keyword evidence="3" id="KW-1185">Reference proteome</keyword>
<comment type="caution">
    <text evidence="2">The sequence shown here is derived from an EMBL/GenBank/DDBJ whole genome shotgun (WGS) entry which is preliminary data.</text>
</comment>
<dbReference type="EMBL" id="PIUM01000027">
    <property type="protein sequence ID" value="PKU22735.1"/>
    <property type="molecule type" value="Genomic_DNA"/>
</dbReference>
<evidence type="ECO:0000256" key="1">
    <source>
        <dbReference type="SAM" id="SignalP"/>
    </source>
</evidence>
<gene>
    <name evidence="2" type="ORF">CWS72_19855</name>
</gene>
<organism evidence="2 3">
    <name type="scientific">Telmatospirillum siberiense</name>
    <dbReference type="NCBI Taxonomy" id="382514"/>
    <lineage>
        <taxon>Bacteria</taxon>
        <taxon>Pseudomonadati</taxon>
        <taxon>Pseudomonadota</taxon>
        <taxon>Alphaproteobacteria</taxon>
        <taxon>Rhodospirillales</taxon>
        <taxon>Rhodospirillaceae</taxon>
        <taxon>Telmatospirillum</taxon>
    </lineage>
</organism>
<accession>A0A2N3PQQ0</accession>
<dbReference type="InterPro" id="IPR009642">
    <property type="entry name" value="DUF1236"/>
</dbReference>